<evidence type="ECO:0000256" key="1">
    <source>
        <dbReference type="SAM" id="MobiDB-lite"/>
    </source>
</evidence>
<organism evidence="2 3">
    <name type="scientific">Rhodococcus navarretei</name>
    <dbReference type="NCBI Taxonomy" id="3128981"/>
    <lineage>
        <taxon>Bacteria</taxon>
        <taxon>Bacillati</taxon>
        <taxon>Actinomycetota</taxon>
        <taxon>Actinomycetes</taxon>
        <taxon>Mycobacteriales</taxon>
        <taxon>Nocardiaceae</taxon>
        <taxon>Rhodococcus</taxon>
    </lineage>
</organism>
<proteinExistence type="predicted"/>
<name>A0ABU9CU99_9NOCA</name>
<accession>A0ABU9CU99</accession>
<protein>
    <recommendedName>
        <fullName evidence="4">Molecular chaperone</fullName>
    </recommendedName>
</protein>
<reference evidence="2 3" key="1">
    <citation type="submission" date="2024-03" db="EMBL/GenBank/DDBJ databases">
        <title>Rhodococcus navarretei sp. nov. and Pseudarthrobacter quantumdoti sp. nov., two new species with the ability to biosynthesize Quantum Dots isolated from soil samples at Union Glacier, Antarctica.</title>
        <authorList>
            <person name="Vargas M."/>
        </authorList>
    </citation>
    <scope>NUCLEOTIDE SEQUENCE [LARGE SCALE GENOMIC DNA]</scope>
    <source>
        <strain evidence="2 3">EXRC-4A-4</strain>
    </source>
</reference>
<comment type="caution">
    <text evidence="2">The sequence shown here is derived from an EMBL/GenBank/DDBJ whole genome shotgun (WGS) entry which is preliminary data.</text>
</comment>
<feature type="region of interest" description="Disordered" evidence="1">
    <location>
        <begin position="359"/>
        <end position="419"/>
    </location>
</feature>
<dbReference type="RefSeq" id="WP_341440936.1">
    <property type="nucleotide sequence ID" value="NZ_JBBPCN010000001.1"/>
</dbReference>
<gene>
    <name evidence="2" type="ORF">AABD04_08955</name>
</gene>
<keyword evidence="3" id="KW-1185">Reference proteome</keyword>
<dbReference type="Proteomes" id="UP001456513">
    <property type="component" value="Unassembled WGS sequence"/>
</dbReference>
<feature type="compositionally biased region" description="Polar residues" evidence="1">
    <location>
        <begin position="364"/>
        <end position="374"/>
    </location>
</feature>
<evidence type="ECO:0008006" key="4">
    <source>
        <dbReference type="Google" id="ProtNLM"/>
    </source>
</evidence>
<evidence type="ECO:0000313" key="3">
    <source>
        <dbReference type="Proteomes" id="UP001456513"/>
    </source>
</evidence>
<dbReference type="Gene3D" id="3.30.420.40">
    <property type="match status" value="1"/>
</dbReference>
<dbReference type="EMBL" id="JBBPCN010000001">
    <property type="protein sequence ID" value="MEK8070970.1"/>
    <property type="molecule type" value="Genomic_DNA"/>
</dbReference>
<evidence type="ECO:0000313" key="2">
    <source>
        <dbReference type="EMBL" id="MEK8070970.1"/>
    </source>
</evidence>
<sequence>MATIGVAIESGSMQTVLLEPTSGVVLADRTAPLDPDVASVLATAIETMRAEAAALDTDVDAVGVVYRTEDERAEFAATLVDEPVVLSSAAESFLGWLERSKEFADAKTVLLYYMGGTGVSISLADAAEASLTPTKTTALDSMSPERIGSTIPLAWEVVDQSGKKPEFVALFGDSSSNRDLLDILSLGLGVPVVRVSHADQVAARGAALLAHEGESVAVSTAPVAADSEPVETGYVDAGSEETVEVEKVPDLVVVPAPLPPSAVPPVVGAHPARSGGSGRKLVFAAVLLAGVLSAGVALAATLPGESESTAEQSVDRRDAGADLVGATRPADPTIPDPVAIAVPPAPVIAPPPETIPPTVDPSTVVESAPTTEAWATQDPPRQAVAAPAPTRVDPPQFTVPVPVPEPGKSPEQLEQEAWDRHWQQTGQWFEQEFSGR</sequence>